<comment type="cofactor">
    <cofactor evidence="10">
        <name>a divalent metal cation</name>
        <dbReference type="ChEBI" id="CHEBI:60240"/>
    </cofactor>
    <text evidence="10">Binds 1 divalent metal cation per subunit.</text>
</comment>
<dbReference type="NCBIfam" id="NF004076">
    <property type="entry name" value="PRK05581.1-4"/>
    <property type="match status" value="1"/>
</dbReference>
<dbReference type="Proteomes" id="UP001172055">
    <property type="component" value="Unassembled WGS sequence"/>
</dbReference>
<evidence type="ECO:0000313" key="13">
    <source>
        <dbReference type="Proteomes" id="UP001172055"/>
    </source>
</evidence>
<feature type="binding site" evidence="10">
    <location>
        <begin position="141"/>
        <end position="144"/>
    </location>
    <ligand>
        <name>substrate</name>
    </ligand>
</feature>
<dbReference type="EMBL" id="JAUJWV010000001">
    <property type="protein sequence ID" value="MDN7241290.1"/>
    <property type="molecule type" value="Genomic_DNA"/>
</dbReference>
<evidence type="ECO:0000256" key="8">
    <source>
        <dbReference type="ARBA" id="ARBA00022723"/>
    </source>
</evidence>
<dbReference type="CDD" id="cd00429">
    <property type="entry name" value="RPE"/>
    <property type="match status" value="1"/>
</dbReference>
<keyword evidence="13" id="KW-1185">Reference proteome</keyword>
<feature type="binding site" evidence="10">
    <location>
        <position position="65"/>
    </location>
    <ligand>
        <name>substrate</name>
    </ligand>
</feature>
<evidence type="ECO:0000256" key="11">
    <source>
        <dbReference type="PIRNR" id="PIRNR001461"/>
    </source>
</evidence>
<dbReference type="EC" id="5.1.3.1" evidence="7 10"/>
<feature type="binding site" evidence="10">
    <location>
        <position position="65"/>
    </location>
    <ligand>
        <name>a divalent metal cation</name>
        <dbReference type="ChEBI" id="CHEBI:60240"/>
    </ligand>
</feature>
<evidence type="ECO:0000256" key="4">
    <source>
        <dbReference type="ARBA" id="ARBA00001947"/>
    </source>
</evidence>
<comment type="caution">
    <text evidence="12">The sequence shown here is derived from an EMBL/GenBank/DDBJ whole genome shotgun (WGS) entry which is preliminary data.</text>
</comment>
<dbReference type="HAMAP" id="MF_02227">
    <property type="entry name" value="RPE"/>
    <property type="match status" value="1"/>
</dbReference>
<comment type="cofactor">
    <cofactor evidence="5">
        <name>Fe(2+)</name>
        <dbReference type="ChEBI" id="CHEBI:29033"/>
    </cofactor>
</comment>
<organism evidence="12 13">
    <name type="scientific">Planococcus shixiaomingii</name>
    <dbReference type="NCBI Taxonomy" id="3058393"/>
    <lineage>
        <taxon>Bacteria</taxon>
        <taxon>Bacillati</taxon>
        <taxon>Bacillota</taxon>
        <taxon>Bacilli</taxon>
        <taxon>Bacillales</taxon>
        <taxon>Caryophanaceae</taxon>
        <taxon>Planococcus</taxon>
    </lineage>
</organism>
<feature type="active site" description="Proton donor" evidence="10">
    <location>
        <position position="174"/>
    </location>
</feature>
<comment type="cofactor">
    <cofactor evidence="4">
        <name>Zn(2+)</name>
        <dbReference type="ChEBI" id="CHEBI:29105"/>
    </cofactor>
</comment>
<evidence type="ECO:0000256" key="10">
    <source>
        <dbReference type="HAMAP-Rule" id="MF_02227"/>
    </source>
</evidence>
<accession>A0ABT8N085</accession>
<dbReference type="InterPro" id="IPR026019">
    <property type="entry name" value="Ribul_P_3_epim"/>
</dbReference>
<evidence type="ECO:0000256" key="9">
    <source>
        <dbReference type="ARBA" id="ARBA00023235"/>
    </source>
</evidence>
<dbReference type="PROSITE" id="PS01085">
    <property type="entry name" value="RIBUL_P_3_EPIMER_1"/>
    <property type="match status" value="1"/>
</dbReference>
<comment type="function">
    <text evidence="10">Catalyzes the reversible epimerization of D-ribulose 5-phosphate to D-xylulose 5-phosphate.</text>
</comment>
<comment type="catalytic activity">
    <reaction evidence="1 10 11">
        <text>D-ribulose 5-phosphate = D-xylulose 5-phosphate</text>
        <dbReference type="Rhea" id="RHEA:13677"/>
        <dbReference type="ChEBI" id="CHEBI:57737"/>
        <dbReference type="ChEBI" id="CHEBI:58121"/>
        <dbReference type="EC" id="5.1.3.1"/>
    </reaction>
</comment>
<evidence type="ECO:0000313" key="12">
    <source>
        <dbReference type="EMBL" id="MDN7241290.1"/>
    </source>
</evidence>
<evidence type="ECO:0000256" key="1">
    <source>
        <dbReference type="ARBA" id="ARBA00001782"/>
    </source>
</evidence>
<dbReference type="PIRSF" id="PIRSF001461">
    <property type="entry name" value="RPE"/>
    <property type="match status" value="1"/>
</dbReference>
<keyword evidence="9 10" id="KW-0413">Isomerase</keyword>
<dbReference type="Pfam" id="PF00834">
    <property type="entry name" value="Ribul_P_3_epim"/>
    <property type="match status" value="1"/>
</dbReference>
<comment type="similarity">
    <text evidence="6 10 11">Belongs to the ribulose-phosphate 3-epimerase family.</text>
</comment>
<dbReference type="SUPFAM" id="SSF51366">
    <property type="entry name" value="Ribulose-phoshate binding barrel"/>
    <property type="match status" value="1"/>
</dbReference>
<comment type="cofactor">
    <cofactor evidence="3">
        <name>Co(2+)</name>
        <dbReference type="ChEBI" id="CHEBI:48828"/>
    </cofactor>
</comment>
<dbReference type="InterPro" id="IPR000056">
    <property type="entry name" value="Ribul_P_3_epim-like"/>
</dbReference>
<keyword evidence="10 11" id="KW-0119">Carbohydrate metabolism</keyword>
<dbReference type="InterPro" id="IPR011060">
    <property type="entry name" value="RibuloseP-bd_barrel"/>
</dbReference>
<reference evidence="12 13" key="1">
    <citation type="submission" date="2023-06" db="EMBL/GenBank/DDBJ databases">
        <title>Novel species in genus Planococcus.</title>
        <authorList>
            <person name="Ning S."/>
        </authorList>
    </citation>
    <scope>NUCLEOTIDE SEQUENCE [LARGE SCALE GENOMIC DNA]</scope>
    <source>
        <strain evidence="12 13">N028</strain>
    </source>
</reference>
<keyword evidence="8 10" id="KW-0479">Metal-binding</keyword>
<dbReference type="Gene3D" id="3.20.20.70">
    <property type="entry name" value="Aldolase class I"/>
    <property type="match status" value="1"/>
</dbReference>
<feature type="active site" description="Proton acceptor" evidence="10">
    <location>
        <position position="34"/>
    </location>
</feature>
<comment type="cofactor">
    <cofactor evidence="2">
        <name>Mn(2+)</name>
        <dbReference type="ChEBI" id="CHEBI:29035"/>
    </cofactor>
</comment>
<dbReference type="InterPro" id="IPR013785">
    <property type="entry name" value="Aldolase_TIM"/>
</dbReference>
<feature type="binding site" evidence="10">
    <location>
        <begin position="174"/>
        <end position="176"/>
    </location>
    <ligand>
        <name>substrate</name>
    </ligand>
</feature>
<evidence type="ECO:0000256" key="5">
    <source>
        <dbReference type="ARBA" id="ARBA00001954"/>
    </source>
</evidence>
<protein>
    <recommendedName>
        <fullName evidence="7 10">Ribulose-phosphate 3-epimerase</fullName>
        <ecNumber evidence="7 10">5.1.3.1</ecNumber>
    </recommendedName>
</protein>
<proteinExistence type="inferred from homology"/>
<sequence length="221" mass="24228">MIKIAPSILAADFSKLGEEVLEVERAGADWIHIDVMDGRFVPNITMGPIVVDAIRPLTKLPFDVHLMIEDPDRYIEDFAKAGADWITVHVEAAPHLHRTIQLIRSFGVKPGVVLNPHTPIESIQHILEDIDMVLFMTVNPGFGGQKFIHSVIPKVEQLAKIIKDKNLSIEIQIDGGINEETIVLCAKAGATVFVAGSAIFGEEDRSLALQSIKRAGEEAVL</sequence>
<evidence type="ECO:0000256" key="7">
    <source>
        <dbReference type="ARBA" id="ARBA00013188"/>
    </source>
</evidence>
<feature type="binding site" evidence="10">
    <location>
        <position position="34"/>
    </location>
    <ligand>
        <name>a divalent metal cation</name>
        <dbReference type="ChEBI" id="CHEBI:60240"/>
    </ligand>
</feature>
<feature type="binding site" evidence="10">
    <location>
        <position position="32"/>
    </location>
    <ligand>
        <name>a divalent metal cation</name>
        <dbReference type="ChEBI" id="CHEBI:60240"/>
    </ligand>
</feature>
<evidence type="ECO:0000256" key="2">
    <source>
        <dbReference type="ARBA" id="ARBA00001936"/>
    </source>
</evidence>
<dbReference type="PANTHER" id="PTHR11749">
    <property type="entry name" value="RIBULOSE-5-PHOSPHATE-3-EPIMERASE"/>
    <property type="match status" value="1"/>
</dbReference>
<feature type="binding site" evidence="10">
    <location>
        <position position="7"/>
    </location>
    <ligand>
        <name>substrate</name>
    </ligand>
</feature>
<evidence type="ECO:0000256" key="6">
    <source>
        <dbReference type="ARBA" id="ARBA00009541"/>
    </source>
</evidence>
<feature type="binding site" evidence="10">
    <location>
        <position position="174"/>
    </location>
    <ligand>
        <name>a divalent metal cation</name>
        <dbReference type="ChEBI" id="CHEBI:60240"/>
    </ligand>
</feature>
<evidence type="ECO:0000256" key="3">
    <source>
        <dbReference type="ARBA" id="ARBA00001941"/>
    </source>
</evidence>
<dbReference type="GO" id="GO:0004750">
    <property type="term" value="F:D-ribulose-phosphate 3-epimerase activity"/>
    <property type="evidence" value="ECO:0007669"/>
    <property type="project" value="UniProtKB-EC"/>
</dbReference>
<feature type="binding site" evidence="10">
    <location>
        <begin position="196"/>
        <end position="197"/>
    </location>
    <ligand>
        <name>substrate</name>
    </ligand>
</feature>
<dbReference type="NCBIfam" id="TIGR01163">
    <property type="entry name" value="rpe"/>
    <property type="match status" value="1"/>
</dbReference>
<gene>
    <name evidence="10 12" type="primary">rpe</name>
    <name evidence="12" type="ORF">QWY14_05775</name>
</gene>
<dbReference type="RefSeq" id="WP_300985221.1">
    <property type="nucleotide sequence ID" value="NZ_CP129236.1"/>
</dbReference>
<comment type="pathway">
    <text evidence="10">Carbohydrate degradation.</text>
</comment>
<name>A0ABT8N085_9BACL</name>